<feature type="transmembrane region" description="Helical" evidence="13">
    <location>
        <begin position="1180"/>
        <end position="1201"/>
    </location>
</feature>
<feature type="transmembrane region" description="Helical" evidence="13">
    <location>
        <begin position="438"/>
        <end position="455"/>
    </location>
</feature>
<dbReference type="Pfam" id="PF00474">
    <property type="entry name" value="SSF"/>
    <property type="match status" value="1"/>
</dbReference>
<feature type="transmembrane region" description="Helical" evidence="13">
    <location>
        <begin position="299"/>
        <end position="316"/>
    </location>
</feature>
<evidence type="ECO:0000256" key="1">
    <source>
        <dbReference type="ARBA" id="ARBA00004651"/>
    </source>
</evidence>
<keyword evidence="7 13" id="KW-1133">Transmembrane helix</keyword>
<evidence type="ECO:0000256" key="7">
    <source>
        <dbReference type="ARBA" id="ARBA00022989"/>
    </source>
</evidence>
<reference evidence="14 15" key="1">
    <citation type="submission" date="2024-02" db="EMBL/GenBank/DDBJ databases">
        <authorList>
            <person name="Chen Y."/>
            <person name="Shah S."/>
            <person name="Dougan E. K."/>
            <person name="Thang M."/>
            <person name="Chan C."/>
        </authorList>
    </citation>
    <scope>NUCLEOTIDE SEQUENCE [LARGE SCALE GENOMIC DNA]</scope>
</reference>
<comment type="similarity">
    <text evidence="2">Belongs to the sodium:solute symporter (SSF) (TC 2.A.21) family.</text>
</comment>
<protein>
    <submittedName>
        <fullName evidence="14">Uncharacterized protein</fullName>
    </submittedName>
</protein>
<evidence type="ECO:0000256" key="5">
    <source>
        <dbReference type="ARBA" id="ARBA00022692"/>
    </source>
</evidence>
<keyword evidence="3" id="KW-0813">Transport</keyword>
<keyword evidence="5 13" id="KW-0812">Transmembrane</keyword>
<evidence type="ECO:0000313" key="14">
    <source>
        <dbReference type="EMBL" id="CAK9059458.1"/>
    </source>
</evidence>
<feature type="transmembrane region" description="Helical" evidence="13">
    <location>
        <begin position="180"/>
        <end position="199"/>
    </location>
</feature>
<keyword evidence="15" id="KW-1185">Reference proteome</keyword>
<evidence type="ECO:0000256" key="9">
    <source>
        <dbReference type="ARBA" id="ARBA00023065"/>
    </source>
</evidence>
<feature type="transmembrane region" description="Helical" evidence="13">
    <location>
        <begin position="1156"/>
        <end position="1174"/>
    </location>
</feature>
<feature type="transmembrane region" description="Helical" evidence="13">
    <location>
        <begin position="782"/>
        <end position="803"/>
    </location>
</feature>
<sequence length="1546" mass="169771">MKTPERLKLAQQATILSKQARVAEYVPVNIDPSHLAAMPTLRLELGSPLLMTALNWLKEEGLVLDEVGGGAKLQRCGSSRQEKLESFELIGWNSLQLDLFVEDVTKKSGPWRVTTNGQELRLHDFQDPHHPARHRVQVDLGDELDAQMVDDLLLALQGYAFLPMPDDPENEAASPKGRQGYVLVGVYFSMLLVIAKVAHAKKVKAIEQHGEIKAHFSGSYGVFFLFLTTFSTVYSGYTVIGIPEEAFARGFVALRWIGATLMIVAGMLVFNPRLRRVAILRGYTSPLDFINDRYGTMRLRLLCTICGVIPIIGYITAQIVSFAAMLEGMTLGVMILTLEFLGGMNSVVLTDAIQSVVMIASFLAIPIVLAAQYGTIPSLGPPDCGFLRGVNTSAPVASAYVVPAECTVEGAGNGCMPAGCIAAVNPEFYQSRAVGCEIAFFLLNMLTAPLSPHFIQRTYIATSDQDLRVVMAAMLVAPFIAQIPGIVLGLTKSAYDPLFPVVDQDATAFSGLSAQLKMAGPLQYVLVTVMTCSTLAAIMSTADSAVMGASSIVSIDLLKGTLLPKLTTKQVVRAGECSSVLICALASCLGMLCSSDQLGAMMVFQGGISMQTLPAFGLGLYVPIREPAAAGRNVMEVSAGLLVGLISFPMMMLLGMELGLAGNPVEDYVPTVYLAALLNFLTVALVQLFTPQAPTSEKQGLTIQAIRDLEAEETQAAEPDPEESYSYTYTEAEEEDEARARGKGVAFGSGEELKKSVQVELDEYGVPGEEEPILFGLPRWGLFQFGAFVMMFLLGLIACFLWKPPERAAEQGSEPPKRMSDEKKRRSKFRDDSETRFLQVAPPDLPKEDNQPSVLEIEGVPHLRRSNGQSNVANGAPTIDTRSMGDSPEWPLVFAPLLAKQRVESDTAVTELHLGADEQVGSTREGAPFGLDWTDSPRPRYMFWSSEAGRKARHGAIRRAHWFGAFLLRAATRRVNLRLRHMDATSAVALVALCWGPVHLLLTNEDWAWLRGWMSSLMQVVQQVDIPKESRVEEEMLKLRLKHYQWLSRSLSHLCLVLCLHFIHEALKMPGSGTIIWAICGVGAYTQHLSIGTKVVECTPLRMKLFSYFMHILILLILVATVALPNAYKFTLLQGFTIACRFYLVFAFLDPWLTIPFQIFYTTAQIFVYLVFFQVDGAELQALCFTQFFIWGISTASSVFIDMALRGRIYAQLDSADAESLVSGFRRVLRGACDGEGLLDNHMNVAQESECLKHLILTDVSLKGRSFQHLLADEEQNRFAKFIEASTEEFGVADSKDAACPLCFRVSLLGSAGIRVGADIYHVPVPGLFGAEEPYHIIAFKEDPESRPHPDAEEDAVPAVLLNNAARQNQVKVVTQDSKSMLSASSGHSSCFDACVELQQMTLLVDVDTELHDVEKAHLNFARPDEQAEQTADPPSALQSNMPCLRKLVKPTDWEKVRSSVVRYVDKALRDPTIPPQTLSKMTVKLPGHGGWLLVEEATVHQIPGSKKIWLLLNGFRPEKARLVPSLDGISEGIRVHQRPSEVLGR</sequence>
<evidence type="ECO:0000313" key="15">
    <source>
        <dbReference type="Proteomes" id="UP001642464"/>
    </source>
</evidence>
<evidence type="ECO:0000256" key="10">
    <source>
        <dbReference type="ARBA" id="ARBA00023136"/>
    </source>
</evidence>
<evidence type="ECO:0000256" key="8">
    <source>
        <dbReference type="ARBA" id="ARBA00023053"/>
    </source>
</evidence>
<feature type="region of interest" description="Disordered" evidence="12">
    <location>
        <begin position="808"/>
        <end position="851"/>
    </location>
</feature>
<dbReference type="InterPro" id="IPR001734">
    <property type="entry name" value="Na/solute_symporter"/>
</dbReference>
<dbReference type="EMBL" id="CAXAMM010026670">
    <property type="protein sequence ID" value="CAK9059456.1"/>
    <property type="molecule type" value="Genomic_DNA"/>
</dbReference>
<keyword evidence="10 13" id="KW-0472">Membrane</keyword>
<keyword evidence="4" id="KW-1003">Cell membrane</keyword>
<dbReference type="EMBL" id="CAXAMM010026670">
    <property type="protein sequence ID" value="CAK9059458.1"/>
    <property type="molecule type" value="Genomic_DNA"/>
</dbReference>
<evidence type="ECO:0000256" key="2">
    <source>
        <dbReference type="ARBA" id="ARBA00006434"/>
    </source>
</evidence>
<name>A0ABP0N6N7_9DINO</name>
<comment type="subcellular location">
    <subcellularLocation>
        <location evidence="1">Cell membrane</location>
        <topology evidence="1">Multi-pass membrane protein</topology>
    </subcellularLocation>
</comment>
<feature type="transmembrane region" description="Helical" evidence="13">
    <location>
        <begin position="1075"/>
        <end position="1093"/>
    </location>
</feature>
<feature type="compositionally biased region" description="Basic and acidic residues" evidence="12">
    <location>
        <begin position="808"/>
        <end position="835"/>
    </location>
</feature>
<feature type="transmembrane region" description="Helical" evidence="13">
    <location>
        <begin position="467"/>
        <end position="490"/>
    </location>
</feature>
<evidence type="ECO:0000256" key="4">
    <source>
        <dbReference type="ARBA" id="ARBA00022475"/>
    </source>
</evidence>
<accession>A0ABP0N6N7</accession>
<feature type="transmembrane region" description="Helical" evidence="13">
    <location>
        <begin position="668"/>
        <end position="689"/>
    </location>
</feature>
<dbReference type="Proteomes" id="UP001642464">
    <property type="component" value="Unassembled WGS sequence"/>
</dbReference>
<gene>
    <name evidence="14" type="ORF">SCF082_LOCUS31500</name>
</gene>
<evidence type="ECO:0000256" key="13">
    <source>
        <dbReference type="SAM" id="Phobius"/>
    </source>
</evidence>
<proteinExistence type="inferred from homology"/>
<evidence type="ECO:0000256" key="6">
    <source>
        <dbReference type="ARBA" id="ARBA00022847"/>
    </source>
</evidence>
<feature type="transmembrane region" description="Helical" evidence="13">
    <location>
        <begin position="220"/>
        <end position="240"/>
    </location>
</feature>
<keyword evidence="6" id="KW-0769">Symport</keyword>
<keyword evidence="11" id="KW-0739">Sodium transport</keyword>
<keyword evidence="9" id="KW-0406">Ion transport</keyword>
<dbReference type="PANTHER" id="PTHR48086:SF3">
    <property type="entry name" value="SODIUM_PROLINE SYMPORTER"/>
    <property type="match status" value="1"/>
</dbReference>
<feature type="transmembrane region" description="Helical" evidence="13">
    <location>
        <begin position="598"/>
        <end position="622"/>
    </location>
</feature>
<dbReference type="PANTHER" id="PTHR48086">
    <property type="entry name" value="SODIUM/PROLINE SYMPORTER-RELATED"/>
    <property type="match status" value="1"/>
</dbReference>
<feature type="transmembrane region" description="Helical" evidence="13">
    <location>
        <begin position="1046"/>
        <end position="1063"/>
    </location>
</feature>
<feature type="transmembrane region" description="Helical" evidence="13">
    <location>
        <begin position="524"/>
        <end position="550"/>
    </location>
</feature>
<feature type="transmembrane region" description="Helical" evidence="13">
    <location>
        <begin position="353"/>
        <end position="373"/>
    </location>
</feature>
<feature type="transmembrane region" description="Helical" evidence="13">
    <location>
        <begin position="322"/>
        <end position="341"/>
    </location>
</feature>
<dbReference type="InterPro" id="IPR038377">
    <property type="entry name" value="Na/Glc_symporter_sf"/>
</dbReference>
<organism evidence="14 15">
    <name type="scientific">Durusdinium trenchii</name>
    <dbReference type="NCBI Taxonomy" id="1381693"/>
    <lineage>
        <taxon>Eukaryota</taxon>
        <taxon>Sar</taxon>
        <taxon>Alveolata</taxon>
        <taxon>Dinophyceae</taxon>
        <taxon>Suessiales</taxon>
        <taxon>Symbiodiniaceae</taxon>
        <taxon>Durusdinium</taxon>
    </lineage>
</organism>
<feature type="transmembrane region" description="Helical" evidence="13">
    <location>
        <begin position="1105"/>
        <end position="1124"/>
    </location>
</feature>
<dbReference type="Gene3D" id="1.20.1730.10">
    <property type="entry name" value="Sodium/glucose cotransporter"/>
    <property type="match status" value="1"/>
</dbReference>
<evidence type="ECO:0000256" key="11">
    <source>
        <dbReference type="ARBA" id="ARBA00023201"/>
    </source>
</evidence>
<dbReference type="InterPro" id="IPR050277">
    <property type="entry name" value="Sodium:Solute_Symporter"/>
</dbReference>
<evidence type="ECO:0000256" key="12">
    <source>
        <dbReference type="SAM" id="MobiDB-lite"/>
    </source>
</evidence>
<feature type="transmembrane region" description="Helical" evidence="13">
    <location>
        <begin position="634"/>
        <end position="656"/>
    </location>
</feature>
<dbReference type="PROSITE" id="PS50283">
    <property type="entry name" value="NA_SOLUT_SYMP_3"/>
    <property type="match status" value="1"/>
</dbReference>
<evidence type="ECO:0000256" key="3">
    <source>
        <dbReference type="ARBA" id="ARBA00022448"/>
    </source>
</evidence>
<dbReference type="CDD" id="cd10322">
    <property type="entry name" value="SLC5sbd"/>
    <property type="match status" value="1"/>
</dbReference>
<comment type="caution">
    <text evidence="14">The sequence shown here is derived from an EMBL/GenBank/DDBJ whole genome shotgun (WGS) entry which is preliminary data.</text>
</comment>
<keyword evidence="8" id="KW-0915">Sodium</keyword>
<feature type="transmembrane region" description="Helical" evidence="13">
    <location>
        <begin position="246"/>
        <end position="270"/>
    </location>
</feature>